<evidence type="ECO:0000313" key="2">
    <source>
        <dbReference type="EMBL" id="AES60511.1"/>
    </source>
</evidence>
<name>G7I7V5_MEDTR</name>
<evidence type="ECO:0000313" key="4">
    <source>
        <dbReference type="Proteomes" id="UP000002051"/>
    </source>
</evidence>
<reference evidence="3" key="3">
    <citation type="submission" date="2015-04" db="UniProtKB">
        <authorList>
            <consortium name="EnsemblPlants"/>
        </authorList>
    </citation>
    <scope>IDENTIFICATION</scope>
    <source>
        <strain evidence="3">cv. Jemalong A17</strain>
    </source>
</reference>
<proteinExistence type="predicted"/>
<dbReference type="PaxDb" id="3880-AES60511"/>
<reference evidence="2 4" key="1">
    <citation type="journal article" date="2011" name="Nature">
        <title>The Medicago genome provides insight into the evolution of rhizobial symbioses.</title>
        <authorList>
            <person name="Young N.D."/>
            <person name="Debelle F."/>
            <person name="Oldroyd G.E."/>
            <person name="Geurts R."/>
            <person name="Cannon S.B."/>
            <person name="Udvardi M.K."/>
            <person name="Benedito V.A."/>
            <person name="Mayer K.F."/>
            <person name="Gouzy J."/>
            <person name="Schoof H."/>
            <person name="Van de Peer Y."/>
            <person name="Proost S."/>
            <person name="Cook D.R."/>
            <person name="Meyers B.C."/>
            <person name="Spannagl M."/>
            <person name="Cheung F."/>
            <person name="De Mita S."/>
            <person name="Krishnakumar V."/>
            <person name="Gundlach H."/>
            <person name="Zhou S."/>
            <person name="Mudge J."/>
            <person name="Bharti A.K."/>
            <person name="Murray J.D."/>
            <person name="Naoumkina M.A."/>
            <person name="Rosen B."/>
            <person name="Silverstein K.A."/>
            <person name="Tang H."/>
            <person name="Rombauts S."/>
            <person name="Zhao P.X."/>
            <person name="Zhou P."/>
            <person name="Barbe V."/>
            <person name="Bardou P."/>
            <person name="Bechner M."/>
            <person name="Bellec A."/>
            <person name="Berger A."/>
            <person name="Berges H."/>
            <person name="Bidwell S."/>
            <person name="Bisseling T."/>
            <person name="Choisne N."/>
            <person name="Couloux A."/>
            <person name="Denny R."/>
            <person name="Deshpande S."/>
            <person name="Dai X."/>
            <person name="Doyle J.J."/>
            <person name="Dudez A.M."/>
            <person name="Farmer A.D."/>
            <person name="Fouteau S."/>
            <person name="Franken C."/>
            <person name="Gibelin C."/>
            <person name="Gish J."/>
            <person name="Goldstein S."/>
            <person name="Gonzalez A.J."/>
            <person name="Green P.J."/>
            <person name="Hallab A."/>
            <person name="Hartog M."/>
            <person name="Hua A."/>
            <person name="Humphray S.J."/>
            <person name="Jeong D.H."/>
            <person name="Jing Y."/>
            <person name="Jocker A."/>
            <person name="Kenton S.M."/>
            <person name="Kim D.J."/>
            <person name="Klee K."/>
            <person name="Lai H."/>
            <person name="Lang C."/>
            <person name="Lin S."/>
            <person name="Macmil S.L."/>
            <person name="Magdelenat G."/>
            <person name="Matthews L."/>
            <person name="McCorrison J."/>
            <person name="Monaghan E.L."/>
            <person name="Mun J.H."/>
            <person name="Najar F.Z."/>
            <person name="Nicholson C."/>
            <person name="Noirot C."/>
            <person name="O'Bleness M."/>
            <person name="Paule C.R."/>
            <person name="Poulain J."/>
            <person name="Prion F."/>
            <person name="Qin B."/>
            <person name="Qu C."/>
            <person name="Retzel E.F."/>
            <person name="Riddle C."/>
            <person name="Sallet E."/>
            <person name="Samain S."/>
            <person name="Samson N."/>
            <person name="Sanders I."/>
            <person name="Saurat O."/>
            <person name="Scarpelli C."/>
            <person name="Schiex T."/>
            <person name="Segurens B."/>
            <person name="Severin A.J."/>
            <person name="Sherrier D.J."/>
            <person name="Shi R."/>
            <person name="Sims S."/>
            <person name="Singer S.R."/>
            <person name="Sinharoy S."/>
            <person name="Sterck L."/>
            <person name="Viollet A."/>
            <person name="Wang B.B."/>
            <person name="Wang K."/>
            <person name="Wang M."/>
            <person name="Wang X."/>
            <person name="Warfsmann J."/>
            <person name="Weissenbach J."/>
            <person name="White D.D."/>
            <person name="White J.D."/>
            <person name="Wiley G.B."/>
            <person name="Wincker P."/>
            <person name="Xing Y."/>
            <person name="Yang L."/>
            <person name="Yao Z."/>
            <person name="Ying F."/>
            <person name="Zhai J."/>
            <person name="Zhou L."/>
            <person name="Zuber A."/>
            <person name="Denarie J."/>
            <person name="Dixon R.A."/>
            <person name="May G.D."/>
            <person name="Schwartz D.C."/>
            <person name="Rogers J."/>
            <person name="Quetier F."/>
            <person name="Town C.D."/>
            <person name="Roe B.A."/>
        </authorList>
    </citation>
    <scope>NUCLEOTIDE SEQUENCE [LARGE SCALE GENOMIC DNA]</scope>
    <source>
        <strain evidence="2">A17</strain>
        <strain evidence="3 4">cv. Jemalong A17</strain>
    </source>
</reference>
<dbReference type="EnsemblPlants" id="AES60511">
    <property type="protein sequence ID" value="AES60511"/>
    <property type="gene ID" value="MTR_1g050710"/>
</dbReference>
<dbReference type="AlphaFoldDB" id="G7I7V5"/>
<protein>
    <submittedName>
        <fullName evidence="2 3">Uncharacterized protein</fullName>
    </submittedName>
</protein>
<sequence length="90" mass="10259">MANKEETPTPLMNNNDMRRFVESTKPGNNRKKTDILELDTNNFPLAQSKLLNNIVEELTKKIGKITQQLKSIQKEQSEQVMKCKLCGGSH</sequence>
<feature type="region of interest" description="Disordered" evidence="1">
    <location>
        <begin position="1"/>
        <end position="32"/>
    </location>
</feature>
<gene>
    <name evidence="2" type="ordered locus">MTR_1g050710</name>
</gene>
<dbReference type="EMBL" id="CM001217">
    <property type="protein sequence ID" value="AES60511.1"/>
    <property type="molecule type" value="Genomic_DNA"/>
</dbReference>
<evidence type="ECO:0000313" key="3">
    <source>
        <dbReference type="EnsemblPlants" id="AES60511"/>
    </source>
</evidence>
<organism evidence="2 4">
    <name type="scientific">Medicago truncatula</name>
    <name type="common">Barrel medic</name>
    <name type="synonym">Medicago tribuloides</name>
    <dbReference type="NCBI Taxonomy" id="3880"/>
    <lineage>
        <taxon>Eukaryota</taxon>
        <taxon>Viridiplantae</taxon>
        <taxon>Streptophyta</taxon>
        <taxon>Embryophyta</taxon>
        <taxon>Tracheophyta</taxon>
        <taxon>Spermatophyta</taxon>
        <taxon>Magnoliopsida</taxon>
        <taxon>eudicotyledons</taxon>
        <taxon>Gunneridae</taxon>
        <taxon>Pentapetalae</taxon>
        <taxon>rosids</taxon>
        <taxon>fabids</taxon>
        <taxon>Fabales</taxon>
        <taxon>Fabaceae</taxon>
        <taxon>Papilionoideae</taxon>
        <taxon>50 kb inversion clade</taxon>
        <taxon>NPAAA clade</taxon>
        <taxon>Hologalegina</taxon>
        <taxon>IRL clade</taxon>
        <taxon>Trifolieae</taxon>
        <taxon>Medicago</taxon>
    </lineage>
</organism>
<dbReference type="Proteomes" id="UP000002051">
    <property type="component" value="Unassembled WGS sequence"/>
</dbReference>
<accession>G7I7V5</accession>
<reference evidence="2 4" key="2">
    <citation type="journal article" date="2014" name="BMC Genomics">
        <title>An improved genome release (version Mt4.0) for the model legume Medicago truncatula.</title>
        <authorList>
            <person name="Tang H."/>
            <person name="Krishnakumar V."/>
            <person name="Bidwell S."/>
            <person name="Rosen B."/>
            <person name="Chan A."/>
            <person name="Zhou S."/>
            <person name="Gentzbittel L."/>
            <person name="Childs K.L."/>
            <person name="Yandell M."/>
            <person name="Gundlach H."/>
            <person name="Mayer K.F."/>
            <person name="Schwartz D.C."/>
            <person name="Town C.D."/>
        </authorList>
    </citation>
    <scope>GENOME REANNOTATION</scope>
    <source>
        <strain evidence="3 4">cv. Jemalong A17</strain>
    </source>
</reference>
<dbReference type="HOGENOM" id="CLU_2444139_0_0_1"/>
<evidence type="ECO:0000256" key="1">
    <source>
        <dbReference type="SAM" id="MobiDB-lite"/>
    </source>
</evidence>
<keyword evidence="4" id="KW-1185">Reference proteome</keyword>